<dbReference type="EMBL" id="BOVK01000012">
    <property type="protein sequence ID" value="GIQ68102.1"/>
    <property type="molecule type" value="Genomic_DNA"/>
</dbReference>
<keyword evidence="11" id="KW-1185">Reference proteome</keyword>
<evidence type="ECO:0000256" key="3">
    <source>
        <dbReference type="ARBA" id="ARBA00022553"/>
    </source>
</evidence>
<evidence type="ECO:0000256" key="8">
    <source>
        <dbReference type="ARBA" id="ARBA00023012"/>
    </source>
</evidence>
<dbReference type="InterPro" id="IPR004358">
    <property type="entry name" value="Sig_transdc_His_kin-like_C"/>
</dbReference>
<dbReference type="CDD" id="cd00130">
    <property type="entry name" value="PAS"/>
    <property type="match status" value="1"/>
</dbReference>
<dbReference type="SMART" id="SM00387">
    <property type="entry name" value="HATPase_c"/>
    <property type="match status" value="1"/>
</dbReference>
<evidence type="ECO:0000256" key="1">
    <source>
        <dbReference type="ARBA" id="ARBA00000085"/>
    </source>
</evidence>
<dbReference type="Gene3D" id="3.30.565.10">
    <property type="entry name" value="Histidine kinase-like ATPase, C-terminal domain"/>
    <property type="match status" value="1"/>
</dbReference>
<dbReference type="Gene3D" id="3.30.450.40">
    <property type="match status" value="1"/>
</dbReference>
<dbReference type="InterPro" id="IPR003594">
    <property type="entry name" value="HATPase_dom"/>
</dbReference>
<sequence>MSRLARYSKVHAQLQTFSTKLLKSMHHVPLAIALTDERGYVLDIHGDLSVRKELAQCGFAAGIPLTEADMGTNAVSLSLDQQQPIQLLGADHYREALQTMASYSVPFTYAEPHAMNGALAMVTPLEHHSPYLLALLANLVESIGKELELGVKRQQLERFNSMMINTVRNGIILTDKEGRIKELNPFMEKIVCKSREQLMEQSVFELEPFGHLVEYVLQTGQEVADREIVFHDEMMQTTVCLFDALPVYDDKRKSITGAYLQFRDITDRHELERQILLSEKFSAIGKLAAGLAHEIRNPLTSVIGFVYLMKQKYKNSSEMRYLDIIDQELMTLNKLVSQFVLMAKPSNPQIRTCNLNSLIVDTVELMKSQAILKSITLETLLPQEALEVKVDAQQIKQVFVNLIQNAIEAMRNQGVIRVVLDRKADHAVIRIIDEGEGIPDEHLKQIVTPFFTTKDEGLGLGLSISYRMIESHKGKIDISSKPGVGTTFTVQLPIEGERKGVNV</sequence>
<dbReference type="InterPro" id="IPR005467">
    <property type="entry name" value="His_kinase_dom"/>
</dbReference>
<keyword evidence="5" id="KW-0547">Nucleotide-binding</keyword>
<evidence type="ECO:0000256" key="5">
    <source>
        <dbReference type="ARBA" id="ARBA00022741"/>
    </source>
</evidence>
<dbReference type="Pfam" id="PF02518">
    <property type="entry name" value="HATPase_c"/>
    <property type="match status" value="1"/>
</dbReference>
<dbReference type="AlphaFoldDB" id="A0A8J4GZI1"/>
<keyword evidence="4" id="KW-0808">Transferase</keyword>
<dbReference type="InterPro" id="IPR036097">
    <property type="entry name" value="HisK_dim/P_sf"/>
</dbReference>
<keyword evidence="8" id="KW-0902">Two-component regulatory system</keyword>
<dbReference type="GO" id="GO:0005524">
    <property type="term" value="F:ATP binding"/>
    <property type="evidence" value="ECO:0007669"/>
    <property type="project" value="UniProtKB-KW"/>
</dbReference>
<keyword evidence="6 10" id="KW-0418">Kinase</keyword>
<dbReference type="Pfam" id="PF08448">
    <property type="entry name" value="PAS_4"/>
    <property type="match status" value="1"/>
</dbReference>
<name>A0A8J4GZI1_9BACL</name>
<dbReference type="SUPFAM" id="SSF55785">
    <property type="entry name" value="PYP-like sensor domain (PAS domain)"/>
    <property type="match status" value="1"/>
</dbReference>
<comment type="caution">
    <text evidence="10">The sequence shown here is derived from an EMBL/GenBank/DDBJ whole genome shotgun (WGS) entry which is preliminary data.</text>
</comment>
<dbReference type="Pfam" id="PF00512">
    <property type="entry name" value="HisKA"/>
    <property type="match status" value="1"/>
</dbReference>
<accession>A0A8J4GZI1</accession>
<dbReference type="PRINTS" id="PR00344">
    <property type="entry name" value="BCTRLSENSOR"/>
</dbReference>
<dbReference type="Gene3D" id="3.30.450.20">
    <property type="entry name" value="PAS domain"/>
    <property type="match status" value="1"/>
</dbReference>
<protein>
    <recommendedName>
        <fullName evidence="2">histidine kinase</fullName>
        <ecNumber evidence="2">2.7.13.3</ecNumber>
    </recommendedName>
</protein>
<dbReference type="InterPro" id="IPR029016">
    <property type="entry name" value="GAF-like_dom_sf"/>
</dbReference>
<evidence type="ECO:0000313" key="11">
    <source>
        <dbReference type="Proteomes" id="UP000677918"/>
    </source>
</evidence>
<dbReference type="InterPro" id="IPR013656">
    <property type="entry name" value="PAS_4"/>
</dbReference>
<dbReference type="InterPro" id="IPR035965">
    <property type="entry name" value="PAS-like_dom_sf"/>
</dbReference>
<organism evidence="10 11">
    <name type="scientific">Xylanibacillus composti</name>
    <dbReference type="NCBI Taxonomy" id="1572762"/>
    <lineage>
        <taxon>Bacteria</taxon>
        <taxon>Bacillati</taxon>
        <taxon>Bacillota</taxon>
        <taxon>Bacilli</taxon>
        <taxon>Bacillales</taxon>
        <taxon>Paenibacillaceae</taxon>
        <taxon>Xylanibacillus</taxon>
    </lineage>
</organism>
<dbReference type="SUPFAM" id="SSF47384">
    <property type="entry name" value="Homodimeric domain of signal transducing histidine kinase"/>
    <property type="match status" value="1"/>
</dbReference>
<dbReference type="InterPro" id="IPR000014">
    <property type="entry name" value="PAS"/>
</dbReference>
<gene>
    <name evidence="10" type="ORF">XYCOK13_09260</name>
</gene>
<dbReference type="SUPFAM" id="SSF55874">
    <property type="entry name" value="ATPase domain of HSP90 chaperone/DNA topoisomerase II/histidine kinase"/>
    <property type="match status" value="1"/>
</dbReference>
<keyword evidence="7" id="KW-0067">ATP-binding</keyword>
<reference evidence="10" key="1">
    <citation type="submission" date="2021-04" db="EMBL/GenBank/DDBJ databases">
        <title>Draft genome sequence of Xylanibacillus composti strain K13.</title>
        <authorList>
            <person name="Uke A."/>
            <person name="Chhe C."/>
            <person name="Baramee S."/>
            <person name="Kosugi A."/>
        </authorList>
    </citation>
    <scope>NUCLEOTIDE SEQUENCE</scope>
    <source>
        <strain evidence="10">K13</strain>
    </source>
</reference>
<evidence type="ECO:0000256" key="6">
    <source>
        <dbReference type="ARBA" id="ARBA00022777"/>
    </source>
</evidence>
<dbReference type="InterPro" id="IPR036890">
    <property type="entry name" value="HATPase_C_sf"/>
</dbReference>
<dbReference type="PROSITE" id="PS50109">
    <property type="entry name" value="HIS_KIN"/>
    <property type="match status" value="1"/>
</dbReference>
<dbReference type="SMART" id="SM00388">
    <property type="entry name" value="HisKA"/>
    <property type="match status" value="1"/>
</dbReference>
<feature type="domain" description="Histidine kinase" evidence="9">
    <location>
        <begin position="290"/>
        <end position="496"/>
    </location>
</feature>
<evidence type="ECO:0000313" key="10">
    <source>
        <dbReference type="EMBL" id="GIQ68102.1"/>
    </source>
</evidence>
<dbReference type="Gene3D" id="1.10.287.130">
    <property type="match status" value="1"/>
</dbReference>
<dbReference type="CDD" id="cd00082">
    <property type="entry name" value="HisKA"/>
    <property type="match status" value="1"/>
</dbReference>
<evidence type="ECO:0000259" key="9">
    <source>
        <dbReference type="PROSITE" id="PS50109"/>
    </source>
</evidence>
<dbReference type="GO" id="GO:0000155">
    <property type="term" value="F:phosphorelay sensor kinase activity"/>
    <property type="evidence" value="ECO:0007669"/>
    <property type="project" value="InterPro"/>
</dbReference>
<dbReference type="Proteomes" id="UP000677918">
    <property type="component" value="Unassembled WGS sequence"/>
</dbReference>
<dbReference type="PANTHER" id="PTHR43065:SF10">
    <property type="entry name" value="PEROXIDE STRESS-ACTIVATED HISTIDINE KINASE MAK3"/>
    <property type="match status" value="1"/>
</dbReference>
<dbReference type="PANTHER" id="PTHR43065">
    <property type="entry name" value="SENSOR HISTIDINE KINASE"/>
    <property type="match status" value="1"/>
</dbReference>
<comment type="catalytic activity">
    <reaction evidence="1">
        <text>ATP + protein L-histidine = ADP + protein N-phospho-L-histidine.</text>
        <dbReference type="EC" id="2.7.13.3"/>
    </reaction>
</comment>
<dbReference type="InterPro" id="IPR003661">
    <property type="entry name" value="HisK_dim/P_dom"/>
</dbReference>
<evidence type="ECO:0000256" key="4">
    <source>
        <dbReference type="ARBA" id="ARBA00022679"/>
    </source>
</evidence>
<dbReference type="NCBIfam" id="TIGR00229">
    <property type="entry name" value="sensory_box"/>
    <property type="match status" value="1"/>
</dbReference>
<evidence type="ECO:0000256" key="7">
    <source>
        <dbReference type="ARBA" id="ARBA00022840"/>
    </source>
</evidence>
<evidence type="ECO:0000256" key="2">
    <source>
        <dbReference type="ARBA" id="ARBA00012438"/>
    </source>
</evidence>
<dbReference type="SMART" id="SM00091">
    <property type="entry name" value="PAS"/>
    <property type="match status" value="1"/>
</dbReference>
<dbReference type="EC" id="2.7.13.3" evidence="2"/>
<proteinExistence type="predicted"/>
<keyword evidence="3" id="KW-0597">Phosphoprotein</keyword>